<proteinExistence type="predicted"/>
<evidence type="ECO:0000313" key="1">
    <source>
        <dbReference type="EMBL" id="SNR16324.1"/>
    </source>
</evidence>
<dbReference type="Pfam" id="PF11751">
    <property type="entry name" value="PorP_SprF"/>
    <property type="match status" value="1"/>
</dbReference>
<organism evidence="1 2">
    <name type="scientific">Tenacibaculum jejuense</name>
    <dbReference type="NCBI Taxonomy" id="584609"/>
    <lineage>
        <taxon>Bacteria</taxon>
        <taxon>Pseudomonadati</taxon>
        <taxon>Bacteroidota</taxon>
        <taxon>Flavobacteriia</taxon>
        <taxon>Flavobacteriales</taxon>
        <taxon>Flavobacteriaceae</taxon>
        <taxon>Tenacibaculum</taxon>
    </lineage>
</organism>
<keyword evidence="2" id="KW-1185">Reference proteome</keyword>
<protein>
    <recommendedName>
        <fullName evidence="3">Type IX secretion system membrane protein PorP/SprF</fullName>
    </recommendedName>
</protein>
<reference evidence="1 2" key="1">
    <citation type="submission" date="2017-07" db="EMBL/GenBank/DDBJ databases">
        <authorList>
            <person name="Sun Z.S."/>
            <person name="Albrecht U."/>
            <person name="Echele G."/>
            <person name="Lee C.C."/>
        </authorList>
    </citation>
    <scope>NUCLEOTIDE SEQUENCE [LARGE SCALE GENOMIC DNA]</scope>
    <source>
        <strain evidence="2">type strain: KCTC 22618</strain>
    </source>
</reference>
<dbReference type="Proteomes" id="UP000215214">
    <property type="component" value="Chromosome TJEJU"/>
</dbReference>
<dbReference type="AlphaFoldDB" id="A0A238UCX0"/>
<evidence type="ECO:0008006" key="3">
    <source>
        <dbReference type="Google" id="ProtNLM"/>
    </source>
</evidence>
<evidence type="ECO:0000313" key="2">
    <source>
        <dbReference type="Proteomes" id="UP000215214"/>
    </source>
</evidence>
<dbReference type="InterPro" id="IPR019861">
    <property type="entry name" value="PorP/SprF_Bacteroidetes"/>
</dbReference>
<dbReference type="NCBIfam" id="TIGR03519">
    <property type="entry name" value="T9SS_PorP_fam"/>
    <property type="match status" value="1"/>
</dbReference>
<accession>A0A238UCX0</accession>
<sequence>MKNTFLTFVLLIFSVARLSSQEVDLPQYVNHMADNPFLISPAYAGIGAGLQFRLNGVSQWLGVKDAPNTQSLSVEARLAERFGGGLTVFNDKNGFTSQKGVRLSLASHLTLSDLYDSFLSLGLSYSFIQFGIDTSEFENPFNPGAPVNLPNRVLNSSNFDISMLYRFGRFAISGNVVNLLDKKIDDFNSGEPTVLRRYSVYTNYNFRVNRNTEFEPSLFVEHFESTNRTRFDFNVKLRKRIRDGYVWGGVSYTSLIDQPFRPNALAPLFGIKKNKLYVSYGFSLTLNEIIGLNNGTHMITLGFDYDRRPSLARCTRKMIMF</sequence>
<dbReference type="KEGG" id="tje:TJEJU_2643"/>
<name>A0A238UCX0_9FLAO</name>
<dbReference type="EMBL" id="LT899436">
    <property type="protein sequence ID" value="SNR16324.1"/>
    <property type="molecule type" value="Genomic_DNA"/>
</dbReference>
<dbReference type="OrthoDB" id="648347at2"/>
<dbReference type="RefSeq" id="WP_095072773.1">
    <property type="nucleotide sequence ID" value="NZ_LT899436.1"/>
</dbReference>
<gene>
    <name evidence="1" type="ORF">TJEJU_2643</name>
</gene>